<sequence length="143" mass="16280">MEDQIRNIYATTVRESETQLLAVESEQADSRWSFSNCRGVKVTTLAFTYFKDVAVRESETQLLAVESEQADSRWSFSNCRGVKVTTLAFTYFKDVAGDSNRLTQLGSYDLYEKLEVRLGRTTKSLMRLGETVGTNAQESKMQY</sequence>
<gene>
    <name evidence="1" type="ORF">CINCED_3A001782</name>
</gene>
<keyword evidence="2" id="KW-1185">Reference proteome</keyword>
<accession>A0A5E4NB28</accession>
<dbReference type="EMBL" id="CABPRJ010001931">
    <property type="protein sequence ID" value="VVC41909.1"/>
    <property type="molecule type" value="Genomic_DNA"/>
</dbReference>
<protein>
    <submittedName>
        <fullName evidence="1">Uncharacterized protein</fullName>
    </submittedName>
</protein>
<evidence type="ECO:0000313" key="1">
    <source>
        <dbReference type="EMBL" id="VVC41909.1"/>
    </source>
</evidence>
<reference evidence="1 2" key="1">
    <citation type="submission" date="2019-08" db="EMBL/GenBank/DDBJ databases">
        <authorList>
            <person name="Alioto T."/>
            <person name="Alioto T."/>
            <person name="Gomez Garrido J."/>
        </authorList>
    </citation>
    <scope>NUCLEOTIDE SEQUENCE [LARGE SCALE GENOMIC DNA]</scope>
</reference>
<organism evidence="1 2">
    <name type="scientific">Cinara cedri</name>
    <dbReference type="NCBI Taxonomy" id="506608"/>
    <lineage>
        <taxon>Eukaryota</taxon>
        <taxon>Metazoa</taxon>
        <taxon>Ecdysozoa</taxon>
        <taxon>Arthropoda</taxon>
        <taxon>Hexapoda</taxon>
        <taxon>Insecta</taxon>
        <taxon>Pterygota</taxon>
        <taxon>Neoptera</taxon>
        <taxon>Paraneoptera</taxon>
        <taxon>Hemiptera</taxon>
        <taxon>Sternorrhyncha</taxon>
        <taxon>Aphidomorpha</taxon>
        <taxon>Aphidoidea</taxon>
        <taxon>Aphididae</taxon>
        <taxon>Lachninae</taxon>
        <taxon>Cinara</taxon>
    </lineage>
</organism>
<dbReference type="Proteomes" id="UP000325440">
    <property type="component" value="Unassembled WGS sequence"/>
</dbReference>
<dbReference type="AlphaFoldDB" id="A0A5E4NB28"/>
<evidence type="ECO:0000313" key="2">
    <source>
        <dbReference type="Proteomes" id="UP000325440"/>
    </source>
</evidence>
<name>A0A5E4NB28_9HEMI</name>
<proteinExistence type="predicted"/>